<accession>A0A9P6CFJ4</accession>
<protein>
    <submittedName>
        <fullName evidence="3">NADP-dependent oxidoreductase domain-containing protein</fullName>
    </submittedName>
</protein>
<dbReference type="InterPro" id="IPR023210">
    <property type="entry name" value="NADP_OxRdtase_dom"/>
</dbReference>
<reference evidence="3" key="1">
    <citation type="submission" date="2020-11" db="EMBL/GenBank/DDBJ databases">
        <authorList>
            <consortium name="DOE Joint Genome Institute"/>
            <person name="Ahrendt S."/>
            <person name="Riley R."/>
            <person name="Andreopoulos W."/>
            <person name="Labutti K."/>
            <person name="Pangilinan J."/>
            <person name="Ruiz-Duenas F.J."/>
            <person name="Barrasa J.M."/>
            <person name="Sanchez-Garcia M."/>
            <person name="Camarero S."/>
            <person name="Miyauchi S."/>
            <person name="Serrano A."/>
            <person name="Linde D."/>
            <person name="Babiker R."/>
            <person name="Drula E."/>
            <person name="Ayuso-Fernandez I."/>
            <person name="Pacheco R."/>
            <person name="Padilla G."/>
            <person name="Ferreira P."/>
            <person name="Barriuso J."/>
            <person name="Kellner H."/>
            <person name="Castanera R."/>
            <person name="Alfaro M."/>
            <person name="Ramirez L."/>
            <person name="Pisabarro A.G."/>
            <person name="Kuo A."/>
            <person name="Tritt A."/>
            <person name="Lipzen A."/>
            <person name="He G."/>
            <person name="Yan M."/>
            <person name="Ng V."/>
            <person name="Cullen D."/>
            <person name="Martin F."/>
            <person name="Rosso M.-N."/>
            <person name="Henrissat B."/>
            <person name="Hibbett D."/>
            <person name="Martinez A.T."/>
            <person name="Grigoriev I.V."/>
        </authorList>
    </citation>
    <scope>NUCLEOTIDE SEQUENCE</scope>
    <source>
        <strain evidence="3">CBS 247.69</strain>
    </source>
</reference>
<name>A0A9P6CFJ4_9AGAR</name>
<comment type="caution">
    <text evidence="3">The sequence shown here is derived from an EMBL/GenBank/DDBJ whole genome shotgun (WGS) entry which is preliminary data.</text>
</comment>
<evidence type="ECO:0000259" key="2">
    <source>
        <dbReference type="Pfam" id="PF00248"/>
    </source>
</evidence>
<dbReference type="Proteomes" id="UP000807353">
    <property type="component" value="Unassembled WGS sequence"/>
</dbReference>
<dbReference type="PRINTS" id="PR00069">
    <property type="entry name" value="ALDKETRDTASE"/>
</dbReference>
<dbReference type="Pfam" id="PF00248">
    <property type="entry name" value="Aldo_ket_red"/>
    <property type="match status" value="1"/>
</dbReference>
<evidence type="ECO:0000313" key="3">
    <source>
        <dbReference type="EMBL" id="KAF9464196.1"/>
    </source>
</evidence>
<dbReference type="AlphaFoldDB" id="A0A9P6CFJ4"/>
<dbReference type="GO" id="GO:0016616">
    <property type="term" value="F:oxidoreductase activity, acting on the CH-OH group of donors, NAD or NADP as acceptor"/>
    <property type="evidence" value="ECO:0007669"/>
    <property type="project" value="UniProtKB-ARBA"/>
</dbReference>
<keyword evidence="1" id="KW-0560">Oxidoreductase</keyword>
<dbReference type="EMBL" id="MU150256">
    <property type="protein sequence ID" value="KAF9464196.1"/>
    <property type="molecule type" value="Genomic_DNA"/>
</dbReference>
<keyword evidence="4" id="KW-1185">Reference proteome</keyword>
<proteinExistence type="predicted"/>
<organism evidence="3 4">
    <name type="scientific">Collybia nuda</name>
    <dbReference type="NCBI Taxonomy" id="64659"/>
    <lineage>
        <taxon>Eukaryota</taxon>
        <taxon>Fungi</taxon>
        <taxon>Dikarya</taxon>
        <taxon>Basidiomycota</taxon>
        <taxon>Agaricomycotina</taxon>
        <taxon>Agaricomycetes</taxon>
        <taxon>Agaricomycetidae</taxon>
        <taxon>Agaricales</taxon>
        <taxon>Tricholomatineae</taxon>
        <taxon>Clitocybaceae</taxon>
        <taxon>Collybia</taxon>
    </lineage>
</organism>
<dbReference type="OrthoDB" id="416253at2759"/>
<dbReference type="CDD" id="cd19071">
    <property type="entry name" value="AKR_AKR1-5-like"/>
    <property type="match status" value="1"/>
</dbReference>
<dbReference type="PROSITE" id="PS00798">
    <property type="entry name" value="ALDOKETO_REDUCTASE_1"/>
    <property type="match status" value="1"/>
</dbReference>
<dbReference type="Gene3D" id="3.20.20.100">
    <property type="entry name" value="NADP-dependent oxidoreductase domain"/>
    <property type="match status" value="1"/>
</dbReference>
<sequence>MTLPTYYERFNTDQEIKQGLRTPERPAKCQHRKKFIFHVLGAAALIYYGVHELQQHVSFASLLHAVPILGGKHCYSPSSKLPTHYTLSNGAEIPTVALGVWQAGKGEVGAAVKTALAAGYRHIDGAYRYNNEAEVGLAIKESGIPREDIWLTSKLWNTYHAPEDIEPVLDESLASLGTDYLDLYLIHWPVATNKDGSLNMELTENPYPTWQKLEEMVEKGKVRNIGVSNFNIRRLQNLTANPLKIKPVINQVELSFWNPQPELLKWSKENNILLEAYSPLGSTGRVGASLSVPEVKEIAAELGITPAQVIISWSVQRGTVVLPKSVTPARVVENLHITKLPQASFDKLEKAAVSHKPERGLDPSKDWGVDIFE</sequence>
<evidence type="ECO:0000313" key="4">
    <source>
        <dbReference type="Proteomes" id="UP000807353"/>
    </source>
</evidence>
<dbReference type="SUPFAM" id="SSF51430">
    <property type="entry name" value="NAD(P)-linked oxidoreductase"/>
    <property type="match status" value="1"/>
</dbReference>
<feature type="domain" description="NADP-dependent oxidoreductase" evidence="2">
    <location>
        <begin position="97"/>
        <end position="351"/>
    </location>
</feature>
<dbReference type="PANTHER" id="PTHR11732">
    <property type="entry name" value="ALDO/KETO REDUCTASE"/>
    <property type="match status" value="1"/>
</dbReference>
<dbReference type="InterPro" id="IPR020471">
    <property type="entry name" value="AKR"/>
</dbReference>
<dbReference type="FunFam" id="3.20.20.100:FF:000002">
    <property type="entry name" value="2,5-diketo-D-gluconic acid reductase A"/>
    <property type="match status" value="1"/>
</dbReference>
<dbReference type="PROSITE" id="PS00062">
    <property type="entry name" value="ALDOKETO_REDUCTASE_2"/>
    <property type="match status" value="1"/>
</dbReference>
<dbReference type="InterPro" id="IPR036812">
    <property type="entry name" value="NAD(P)_OxRdtase_dom_sf"/>
</dbReference>
<gene>
    <name evidence="3" type="ORF">BDZ94DRAFT_525292</name>
</gene>
<evidence type="ECO:0000256" key="1">
    <source>
        <dbReference type="ARBA" id="ARBA00023002"/>
    </source>
</evidence>
<dbReference type="InterPro" id="IPR018170">
    <property type="entry name" value="Aldo/ket_reductase_CS"/>
</dbReference>